<keyword evidence="1" id="KW-1133">Transmembrane helix</keyword>
<dbReference type="RefSeq" id="WP_011606503.1">
    <property type="nucleotide sequence ID" value="NC_008278.1"/>
</dbReference>
<dbReference type="HOGENOM" id="CLU_2787804_0_0_11"/>
<evidence type="ECO:0000313" key="3">
    <source>
        <dbReference type="Proteomes" id="UP000000657"/>
    </source>
</evidence>
<dbReference type="Proteomes" id="UP000000657">
    <property type="component" value="Chromosome"/>
</dbReference>
<dbReference type="EMBL" id="CT573213">
    <property type="protein sequence ID" value="CAJ64054.1"/>
    <property type="molecule type" value="Genomic_DNA"/>
</dbReference>
<keyword evidence="3" id="KW-1185">Reference proteome</keyword>
<evidence type="ECO:0000256" key="1">
    <source>
        <dbReference type="SAM" id="Phobius"/>
    </source>
</evidence>
<protein>
    <submittedName>
        <fullName evidence="2">Uncharacterized protein</fullName>
    </submittedName>
</protein>
<accession>Q0REQ3</accession>
<proteinExistence type="predicted"/>
<evidence type="ECO:0000313" key="2">
    <source>
        <dbReference type="EMBL" id="CAJ64054.1"/>
    </source>
</evidence>
<sequence>MSTVAAGMAAPPALIAVVLVLRYLPDAVLTLLAGITALLSRNPVRVRRAMAVLRLLRARDDESPEPPS</sequence>
<reference evidence="2 3" key="1">
    <citation type="journal article" date="2007" name="Genome Res.">
        <title>Genome characteristics of facultatively symbiotic Frankia sp. strains reflect host range and host plant biogeography.</title>
        <authorList>
            <person name="Normand P."/>
            <person name="Lapierre P."/>
            <person name="Tisa L.S."/>
            <person name="Gogarten J.P."/>
            <person name="Alloisio N."/>
            <person name="Bagnarol E."/>
            <person name="Bassi C.A."/>
            <person name="Berry A.M."/>
            <person name="Bickhart D.M."/>
            <person name="Choisne N."/>
            <person name="Couloux A."/>
            <person name="Cournoyer B."/>
            <person name="Cruveiller S."/>
            <person name="Daubin V."/>
            <person name="Demange N."/>
            <person name="Francino M.P."/>
            <person name="Goltsman E."/>
            <person name="Huang Y."/>
            <person name="Kopp O.R."/>
            <person name="Labarre L."/>
            <person name="Lapidus A."/>
            <person name="Lavire C."/>
            <person name="Marechal J."/>
            <person name="Martinez M."/>
            <person name="Mastronunzio J.E."/>
            <person name="Mullin B.C."/>
            <person name="Niemann J."/>
            <person name="Pujic P."/>
            <person name="Rawnsley T."/>
            <person name="Rouy Z."/>
            <person name="Schenowitz C."/>
            <person name="Sellstedt A."/>
            <person name="Tavares F."/>
            <person name="Tomkins J.P."/>
            <person name="Vallenet D."/>
            <person name="Valverde C."/>
            <person name="Wall L.G."/>
            <person name="Wang Y."/>
            <person name="Medigue C."/>
            <person name="Benson D.R."/>
        </authorList>
    </citation>
    <scope>NUCLEOTIDE SEQUENCE [LARGE SCALE GENOMIC DNA]</scope>
    <source>
        <strain evidence="3">DSM 45986 / CECT 9034 / ACN14a</strain>
    </source>
</reference>
<organism evidence="2 3">
    <name type="scientific">Frankia alni (strain DSM 45986 / CECT 9034 / ACN14a)</name>
    <dbReference type="NCBI Taxonomy" id="326424"/>
    <lineage>
        <taxon>Bacteria</taxon>
        <taxon>Bacillati</taxon>
        <taxon>Actinomycetota</taxon>
        <taxon>Actinomycetes</taxon>
        <taxon>Frankiales</taxon>
        <taxon>Frankiaceae</taxon>
        <taxon>Frankia</taxon>
    </lineage>
</organism>
<name>Q0REQ3_FRAAA</name>
<keyword evidence="1" id="KW-0812">Transmembrane</keyword>
<dbReference type="AlphaFoldDB" id="Q0REQ3"/>
<feature type="transmembrane region" description="Helical" evidence="1">
    <location>
        <begin position="12"/>
        <end position="39"/>
    </location>
</feature>
<dbReference type="KEGG" id="fal:FRAAL5421"/>
<keyword evidence="1" id="KW-0472">Membrane</keyword>
<gene>
    <name evidence="2" type="ordered locus">FRAAL5421</name>
</gene>